<dbReference type="AlphaFoldDB" id="A0A0A9AVM3"/>
<name>A0A0A9AVM3_ARUDO</name>
<evidence type="ECO:0000313" key="1">
    <source>
        <dbReference type="EMBL" id="JAD53933.1"/>
    </source>
</evidence>
<sequence length="28" mass="3200">MVSPVTYKGKTRLVGTIEQPYEILSLYI</sequence>
<reference evidence="1" key="2">
    <citation type="journal article" date="2015" name="Data Brief">
        <title>Shoot transcriptome of the giant reed, Arundo donax.</title>
        <authorList>
            <person name="Barrero R.A."/>
            <person name="Guerrero F.D."/>
            <person name="Moolhuijzen P."/>
            <person name="Goolsby J.A."/>
            <person name="Tidwell J."/>
            <person name="Bellgard S.E."/>
            <person name="Bellgard M.I."/>
        </authorList>
    </citation>
    <scope>NUCLEOTIDE SEQUENCE</scope>
    <source>
        <tissue evidence="1">Shoot tissue taken approximately 20 cm above the soil surface</tissue>
    </source>
</reference>
<accession>A0A0A9AVM3</accession>
<dbReference type="EMBL" id="GBRH01243962">
    <property type="protein sequence ID" value="JAD53933.1"/>
    <property type="molecule type" value="Transcribed_RNA"/>
</dbReference>
<organism evidence="1">
    <name type="scientific">Arundo donax</name>
    <name type="common">Giant reed</name>
    <name type="synonym">Donax arundinaceus</name>
    <dbReference type="NCBI Taxonomy" id="35708"/>
    <lineage>
        <taxon>Eukaryota</taxon>
        <taxon>Viridiplantae</taxon>
        <taxon>Streptophyta</taxon>
        <taxon>Embryophyta</taxon>
        <taxon>Tracheophyta</taxon>
        <taxon>Spermatophyta</taxon>
        <taxon>Magnoliopsida</taxon>
        <taxon>Liliopsida</taxon>
        <taxon>Poales</taxon>
        <taxon>Poaceae</taxon>
        <taxon>PACMAD clade</taxon>
        <taxon>Arundinoideae</taxon>
        <taxon>Arundineae</taxon>
        <taxon>Arundo</taxon>
    </lineage>
</organism>
<protein>
    <submittedName>
        <fullName evidence="1">Uncharacterized protein</fullName>
    </submittedName>
</protein>
<proteinExistence type="predicted"/>
<reference evidence="1" key="1">
    <citation type="submission" date="2014-09" db="EMBL/GenBank/DDBJ databases">
        <authorList>
            <person name="Magalhaes I.L.F."/>
            <person name="Oliveira U."/>
            <person name="Santos F.R."/>
            <person name="Vidigal T.H.D.A."/>
            <person name="Brescovit A.D."/>
            <person name="Santos A.J."/>
        </authorList>
    </citation>
    <scope>NUCLEOTIDE SEQUENCE</scope>
    <source>
        <tissue evidence="1">Shoot tissue taken approximately 20 cm above the soil surface</tissue>
    </source>
</reference>